<accession>A0ABX5R947</accession>
<evidence type="ECO:0000313" key="2">
    <source>
        <dbReference type="Proteomes" id="UP000288953"/>
    </source>
</evidence>
<keyword evidence="2" id="KW-1185">Reference proteome</keyword>
<dbReference type="EMBL" id="CP026512">
    <property type="protein sequence ID" value="QAX81899.1"/>
    <property type="molecule type" value="Genomic_DNA"/>
</dbReference>
<protein>
    <submittedName>
        <fullName evidence="1">Uncharacterized protein</fullName>
    </submittedName>
</protein>
<sequence>MGVKVLCFMRKQLGLLAYIIIIDNIYVQTK</sequence>
<organism evidence="1 2">
    <name type="scientific">Candidatus Pseudomonas adelgestsugas</name>
    <dbReference type="NCBI Taxonomy" id="1302376"/>
    <lineage>
        <taxon>Bacteria</taxon>
        <taxon>Pseudomonadati</taxon>
        <taxon>Pseudomonadota</taxon>
        <taxon>Gammaproteobacteria</taxon>
        <taxon>Pseudomonadales</taxon>
        <taxon>Pseudomonadaceae</taxon>
        <taxon>Pseudomonas</taxon>
    </lineage>
</organism>
<dbReference type="Proteomes" id="UP000288953">
    <property type="component" value="Chromosome"/>
</dbReference>
<name>A0ABX5R947_9PSED</name>
<proteinExistence type="predicted"/>
<reference evidence="1 2" key="1">
    <citation type="journal article" date="2018" name="Genome Biol. Evol.">
        <title>Partnering With a Pest: Genomes of Hemlock Woolly Adelgid Symbionts Reveal Atypical Nutritional Provisioning Patterns in Dual-Obligate Bacteria.</title>
        <authorList>
            <person name="Weglarz K.M."/>
            <person name="Havill N.P."/>
            <person name="Burke G.R."/>
            <person name="von Dohlen C.D."/>
        </authorList>
    </citation>
    <scope>NUCLEOTIDE SEQUENCE [LARGE SCALE GENOMIC DNA]</scope>
    <source>
        <strain evidence="1 2">HWA_ENA</strain>
    </source>
</reference>
<evidence type="ECO:0000313" key="1">
    <source>
        <dbReference type="EMBL" id="QAX81899.1"/>
    </source>
</evidence>
<gene>
    <name evidence="1" type="ORF">C3B55_00566</name>
</gene>